<dbReference type="InterPro" id="IPR036388">
    <property type="entry name" value="WH-like_DNA-bd_sf"/>
</dbReference>
<accession>X1HGQ8</accession>
<reference evidence="5" key="1">
    <citation type="journal article" date="2014" name="Front. Microbiol.">
        <title>High frequency of phylogenetically diverse reductive dehalogenase-homologous genes in deep subseafloor sedimentary metagenomes.</title>
        <authorList>
            <person name="Kawai M."/>
            <person name="Futagami T."/>
            <person name="Toyoda A."/>
            <person name="Takaki Y."/>
            <person name="Nishi S."/>
            <person name="Hori S."/>
            <person name="Arai W."/>
            <person name="Tsubouchi T."/>
            <person name="Morono Y."/>
            <person name="Uchiyama I."/>
            <person name="Ito T."/>
            <person name="Fujiyama A."/>
            <person name="Inagaki F."/>
            <person name="Takami H."/>
        </authorList>
    </citation>
    <scope>NUCLEOTIDE SEQUENCE</scope>
    <source>
        <strain evidence="5">Expedition CK06-06</strain>
    </source>
</reference>
<dbReference type="SMART" id="SM00344">
    <property type="entry name" value="HTH_ASNC"/>
    <property type="match status" value="1"/>
</dbReference>
<dbReference type="GO" id="GO:0043200">
    <property type="term" value="P:response to amino acid"/>
    <property type="evidence" value="ECO:0007669"/>
    <property type="project" value="TreeGrafter"/>
</dbReference>
<dbReference type="Gene3D" id="1.10.10.10">
    <property type="entry name" value="Winged helix-like DNA-binding domain superfamily/Winged helix DNA-binding domain"/>
    <property type="match status" value="1"/>
</dbReference>
<name>X1HGQ8_9ZZZZ</name>
<dbReference type="InterPro" id="IPR036390">
    <property type="entry name" value="WH_DNA-bd_sf"/>
</dbReference>
<keyword evidence="1" id="KW-0805">Transcription regulation</keyword>
<dbReference type="PANTHER" id="PTHR30154:SF34">
    <property type="entry name" value="TRANSCRIPTIONAL REGULATOR AZLB"/>
    <property type="match status" value="1"/>
</dbReference>
<dbReference type="GO" id="GO:0005829">
    <property type="term" value="C:cytosol"/>
    <property type="evidence" value="ECO:0007669"/>
    <property type="project" value="TreeGrafter"/>
</dbReference>
<dbReference type="Pfam" id="PF13412">
    <property type="entry name" value="HTH_24"/>
    <property type="match status" value="1"/>
</dbReference>
<dbReference type="InterPro" id="IPR019888">
    <property type="entry name" value="Tscrpt_reg_AsnC-like"/>
</dbReference>
<keyword evidence="2" id="KW-0238">DNA-binding</keyword>
<organism evidence="5">
    <name type="scientific">marine sediment metagenome</name>
    <dbReference type="NCBI Taxonomy" id="412755"/>
    <lineage>
        <taxon>unclassified sequences</taxon>
        <taxon>metagenomes</taxon>
        <taxon>ecological metagenomes</taxon>
    </lineage>
</organism>
<feature type="domain" description="HTH asnC-type" evidence="4">
    <location>
        <begin position="10"/>
        <end position="64"/>
    </location>
</feature>
<dbReference type="InterPro" id="IPR000485">
    <property type="entry name" value="AsnC-type_HTH_dom"/>
</dbReference>
<dbReference type="PROSITE" id="PS50956">
    <property type="entry name" value="HTH_ASNC_2"/>
    <property type="match status" value="1"/>
</dbReference>
<dbReference type="EMBL" id="BARU01008719">
    <property type="protein sequence ID" value="GAH44453.1"/>
    <property type="molecule type" value="Genomic_DNA"/>
</dbReference>
<dbReference type="SUPFAM" id="SSF46785">
    <property type="entry name" value="Winged helix' DNA-binding domain"/>
    <property type="match status" value="1"/>
</dbReference>
<sequence length="176" mass="20817">MNLKQEEYLILKHILKEPIIPYSKLAEKIKISPPTVKKRIEKLIKEQVIKSFHAEYHPESLGLESHIFLLCVDSIDKYRIVEKIIDYHPYLVVRQRCYGGITGIFLKVHIPIGTINKFLEFLNYIKDNNLIAEIVHSTTIGTGIKTHSDLTYWEPSTSKWFFNWDIKTMYNLWHFI</sequence>
<protein>
    <recommendedName>
        <fullName evidence="4">HTH asnC-type domain-containing protein</fullName>
    </recommendedName>
</protein>
<proteinExistence type="predicted"/>
<comment type="caution">
    <text evidence="5">The sequence shown here is derived from an EMBL/GenBank/DDBJ whole genome shotgun (WGS) entry which is preliminary data.</text>
</comment>
<dbReference type="PANTHER" id="PTHR30154">
    <property type="entry name" value="LEUCINE-RESPONSIVE REGULATORY PROTEIN"/>
    <property type="match status" value="1"/>
</dbReference>
<evidence type="ECO:0000256" key="1">
    <source>
        <dbReference type="ARBA" id="ARBA00023015"/>
    </source>
</evidence>
<evidence type="ECO:0000256" key="2">
    <source>
        <dbReference type="ARBA" id="ARBA00023125"/>
    </source>
</evidence>
<gene>
    <name evidence="5" type="ORF">S03H2_16970</name>
</gene>
<evidence type="ECO:0000259" key="4">
    <source>
        <dbReference type="PROSITE" id="PS50956"/>
    </source>
</evidence>
<dbReference type="GO" id="GO:0043565">
    <property type="term" value="F:sequence-specific DNA binding"/>
    <property type="evidence" value="ECO:0007669"/>
    <property type="project" value="InterPro"/>
</dbReference>
<evidence type="ECO:0000313" key="5">
    <source>
        <dbReference type="EMBL" id="GAH44453.1"/>
    </source>
</evidence>
<keyword evidence="3" id="KW-0804">Transcription</keyword>
<evidence type="ECO:0000256" key="3">
    <source>
        <dbReference type="ARBA" id="ARBA00023163"/>
    </source>
</evidence>
<dbReference type="AlphaFoldDB" id="X1HGQ8"/>